<evidence type="ECO:0000313" key="7">
    <source>
        <dbReference type="EMBL" id="CAF3808660.1"/>
    </source>
</evidence>
<dbReference type="Proteomes" id="UP000677228">
    <property type="component" value="Unassembled WGS sequence"/>
</dbReference>
<reference evidence="6" key="1">
    <citation type="submission" date="2021-02" db="EMBL/GenBank/DDBJ databases">
        <authorList>
            <person name="Nowell W R."/>
        </authorList>
    </citation>
    <scope>NUCLEOTIDE SEQUENCE</scope>
</reference>
<feature type="domain" description="PA" evidence="4">
    <location>
        <begin position="154"/>
        <end position="233"/>
    </location>
</feature>
<sequence>MLLFTLTGIALTAATLGIVVRRYPKEIDLTTTAPEIHSTVTPKTLADAITIDQMSTHLDQLQKIANLGGGTRAIGTAGFNNTLDYITTYLTQNTNLLVKRQYFNVSTSRLASNPILISYLNNQQINYTYQTNFTLMTNSGSANFGTGVRVTVIPDIGCAEDNWLAASGTVALVKRGCNFVDVANFAAKSGVVGLMIYNDGADCDRYATITGASVPSNTTYPALFLSYPLGLALANAAQNTSINTSVVINVAYISARSVGNICADTLSGDPTKTIVVGSHSDGVLAGSGINDNGSGSVANLVLATNLARLFQTSTYETYPYRVRFCWWGAEEVGLLGSYYHVEQAGLSSIVGERLEDYLMYFNYDMLGSPNFFFGIYDGNRTNPLTTLPQAINGSIKVSELFRDWFISQRLPWDYTAFGGGSDYVPFLRVGIVSGGLFSGAGGLKPQEQRDRYDQMLGRGQGGVPGTPTDPCYHRACDTVENINPFGYLKMVQAAAHVLELIARRDDLKTWLYPSTRHSQLDKSSLHKLLNKNDILKEFDKETGVPVEHWLK</sequence>
<evidence type="ECO:0000256" key="1">
    <source>
        <dbReference type="ARBA" id="ARBA00001947"/>
    </source>
</evidence>
<comment type="caution">
    <text evidence="6">The sequence shown here is derived from an EMBL/GenBank/DDBJ whole genome shotgun (WGS) entry which is preliminary data.</text>
</comment>
<dbReference type="InterPro" id="IPR045175">
    <property type="entry name" value="M28_fam"/>
</dbReference>
<feature type="signal peptide" evidence="3">
    <location>
        <begin position="1"/>
        <end position="17"/>
    </location>
</feature>
<dbReference type="GO" id="GO:0006508">
    <property type="term" value="P:proteolysis"/>
    <property type="evidence" value="ECO:0007669"/>
    <property type="project" value="InterPro"/>
</dbReference>
<proteinExistence type="inferred from homology"/>
<evidence type="ECO:0000313" key="6">
    <source>
        <dbReference type="EMBL" id="CAF1040504.1"/>
    </source>
</evidence>
<feature type="chain" id="PRO_5036273408" description="Peptide hydrolase" evidence="3">
    <location>
        <begin position="18"/>
        <end position="551"/>
    </location>
</feature>
<dbReference type="InterPro" id="IPR046450">
    <property type="entry name" value="PA_dom_sf"/>
</dbReference>
<dbReference type="InterPro" id="IPR007484">
    <property type="entry name" value="Peptidase_M28"/>
</dbReference>
<gene>
    <name evidence="6" type="ORF">OVA965_LOCUS16461</name>
    <name evidence="7" type="ORF">TMI583_LOCUS16468</name>
</gene>
<organism evidence="6 8">
    <name type="scientific">Didymodactylos carnosus</name>
    <dbReference type="NCBI Taxonomy" id="1234261"/>
    <lineage>
        <taxon>Eukaryota</taxon>
        <taxon>Metazoa</taxon>
        <taxon>Spiralia</taxon>
        <taxon>Gnathifera</taxon>
        <taxon>Rotifera</taxon>
        <taxon>Eurotatoria</taxon>
        <taxon>Bdelloidea</taxon>
        <taxon>Philodinida</taxon>
        <taxon>Philodinidae</taxon>
        <taxon>Didymodactylos</taxon>
    </lineage>
</organism>
<feature type="domain" description="Peptidase M28" evidence="5">
    <location>
        <begin position="260"/>
        <end position="496"/>
    </location>
</feature>
<evidence type="ECO:0000256" key="2">
    <source>
        <dbReference type="ARBA" id="ARBA00005634"/>
    </source>
</evidence>
<name>A0A8S2DUR6_9BILA</name>
<dbReference type="GO" id="GO:0008235">
    <property type="term" value="F:metalloexopeptidase activity"/>
    <property type="evidence" value="ECO:0007669"/>
    <property type="project" value="InterPro"/>
</dbReference>
<protein>
    <recommendedName>
        <fullName evidence="9">Peptide hydrolase</fullName>
    </recommendedName>
</protein>
<comment type="similarity">
    <text evidence="2">Belongs to the peptidase M28 family. M28B subfamily.</text>
</comment>
<dbReference type="EMBL" id="CAJOBA010007658">
    <property type="protein sequence ID" value="CAF3808660.1"/>
    <property type="molecule type" value="Genomic_DNA"/>
</dbReference>
<dbReference type="Proteomes" id="UP000682733">
    <property type="component" value="Unassembled WGS sequence"/>
</dbReference>
<evidence type="ECO:0000313" key="8">
    <source>
        <dbReference type="Proteomes" id="UP000677228"/>
    </source>
</evidence>
<evidence type="ECO:0000259" key="4">
    <source>
        <dbReference type="Pfam" id="PF02225"/>
    </source>
</evidence>
<dbReference type="Pfam" id="PF04389">
    <property type="entry name" value="Peptidase_M28"/>
    <property type="match status" value="1"/>
</dbReference>
<dbReference type="PANTHER" id="PTHR12147:SF26">
    <property type="entry name" value="PEPTIDASE M28 DOMAIN-CONTAINING PROTEIN"/>
    <property type="match status" value="1"/>
</dbReference>
<evidence type="ECO:0008006" key="9">
    <source>
        <dbReference type="Google" id="ProtNLM"/>
    </source>
</evidence>
<dbReference type="Gene3D" id="3.40.630.10">
    <property type="entry name" value="Zn peptidases"/>
    <property type="match status" value="1"/>
</dbReference>
<accession>A0A8S2DUR6</accession>
<dbReference type="SUPFAM" id="SSF52025">
    <property type="entry name" value="PA domain"/>
    <property type="match status" value="1"/>
</dbReference>
<evidence type="ECO:0000259" key="5">
    <source>
        <dbReference type="Pfam" id="PF04389"/>
    </source>
</evidence>
<dbReference type="AlphaFoldDB" id="A0A8S2DUR6"/>
<evidence type="ECO:0000256" key="3">
    <source>
        <dbReference type="SAM" id="SignalP"/>
    </source>
</evidence>
<dbReference type="InterPro" id="IPR003137">
    <property type="entry name" value="PA_domain"/>
</dbReference>
<dbReference type="Pfam" id="PF02225">
    <property type="entry name" value="PA"/>
    <property type="match status" value="1"/>
</dbReference>
<keyword evidence="3" id="KW-0732">Signal</keyword>
<dbReference type="SUPFAM" id="SSF53187">
    <property type="entry name" value="Zn-dependent exopeptidases"/>
    <property type="match status" value="1"/>
</dbReference>
<comment type="cofactor">
    <cofactor evidence="1">
        <name>Zn(2+)</name>
        <dbReference type="ChEBI" id="CHEBI:29105"/>
    </cofactor>
</comment>
<dbReference type="PANTHER" id="PTHR12147">
    <property type="entry name" value="METALLOPEPTIDASE M28 FAMILY MEMBER"/>
    <property type="match status" value="1"/>
</dbReference>
<dbReference type="EMBL" id="CAJNOK010007648">
    <property type="protein sequence ID" value="CAF1040504.1"/>
    <property type="molecule type" value="Genomic_DNA"/>
</dbReference>